<dbReference type="RefSeq" id="WP_168485365.1">
    <property type="nucleotide sequence ID" value="NZ_JAAZSQ010000003.1"/>
</dbReference>
<keyword evidence="3" id="KW-1185">Reference proteome</keyword>
<protein>
    <submittedName>
        <fullName evidence="2">PRC-barrel domain containing protein</fullName>
    </submittedName>
</protein>
<dbReference type="GO" id="GO:0019684">
    <property type="term" value="P:photosynthesis, light reaction"/>
    <property type="evidence" value="ECO:0007669"/>
    <property type="project" value="InterPro"/>
</dbReference>
<sequence length="130" mass="13801">MIGRDNIDGLASGSSSVIDAEGKRTGPLGQLYLDDWSEEPTWATVRTGLFGLSETFVPLAGATLDGEDIRLPYTTAQIKDAPRVEPDGQLAEGEEKRLYRHYGVAGTEAAGPASTGTGRTRLRRYTGSGG</sequence>
<dbReference type="SUPFAM" id="SSF50346">
    <property type="entry name" value="PRC-barrel domain"/>
    <property type="match status" value="1"/>
</dbReference>
<dbReference type="GO" id="GO:0030077">
    <property type="term" value="C:plasma membrane light-harvesting complex"/>
    <property type="evidence" value="ECO:0007669"/>
    <property type="project" value="InterPro"/>
</dbReference>
<feature type="region of interest" description="Disordered" evidence="1">
    <location>
        <begin position="103"/>
        <end position="130"/>
    </location>
</feature>
<dbReference type="InterPro" id="IPR011033">
    <property type="entry name" value="PRC_barrel-like_sf"/>
</dbReference>
<evidence type="ECO:0000313" key="3">
    <source>
        <dbReference type="Proteomes" id="UP000544090"/>
    </source>
</evidence>
<evidence type="ECO:0000256" key="1">
    <source>
        <dbReference type="SAM" id="MobiDB-lite"/>
    </source>
</evidence>
<dbReference type="AlphaFoldDB" id="A0A7X6K5N5"/>
<proteinExistence type="predicted"/>
<reference evidence="2 3" key="1">
    <citation type="submission" date="2020-04" db="EMBL/GenBank/DDBJ databases">
        <title>Arthrobacter sp. nov.</title>
        <authorList>
            <person name="Liu S."/>
        </authorList>
    </citation>
    <scope>NUCLEOTIDE SEQUENCE [LARGE SCALE GENOMIC DNA]</scope>
    <source>
        <strain evidence="2 3">E918</strain>
    </source>
</reference>
<accession>A0A7X6K5N5</accession>
<dbReference type="Gene3D" id="3.90.50.10">
    <property type="entry name" value="Photosynthetic Reaction Center, subunit H, domain 2"/>
    <property type="match status" value="1"/>
</dbReference>
<comment type="caution">
    <text evidence="2">The sequence shown here is derived from an EMBL/GenBank/DDBJ whole genome shotgun (WGS) entry which is preliminary data.</text>
</comment>
<gene>
    <name evidence="2" type="ORF">HGG74_05655</name>
</gene>
<organism evidence="2 3">
    <name type="scientific">Arthrobacter mobilis</name>
    <dbReference type="NCBI Taxonomy" id="2724944"/>
    <lineage>
        <taxon>Bacteria</taxon>
        <taxon>Bacillati</taxon>
        <taxon>Actinomycetota</taxon>
        <taxon>Actinomycetes</taxon>
        <taxon>Micrococcales</taxon>
        <taxon>Micrococcaceae</taxon>
        <taxon>Arthrobacter</taxon>
    </lineage>
</organism>
<dbReference type="InterPro" id="IPR014747">
    <property type="entry name" value="Bac_photo_RC_H_C"/>
</dbReference>
<name>A0A7X6K5N5_9MICC</name>
<dbReference type="Proteomes" id="UP000544090">
    <property type="component" value="Unassembled WGS sequence"/>
</dbReference>
<evidence type="ECO:0000313" key="2">
    <source>
        <dbReference type="EMBL" id="NKX54035.1"/>
    </source>
</evidence>
<dbReference type="EMBL" id="JAAZSQ010000003">
    <property type="protein sequence ID" value="NKX54035.1"/>
    <property type="molecule type" value="Genomic_DNA"/>
</dbReference>